<gene>
    <name evidence="1" type="ORF">LVIROSA_LOCUS26955</name>
</gene>
<name>A0AAU9NSS6_9ASTR</name>
<reference evidence="1 2" key="1">
    <citation type="submission" date="2022-01" db="EMBL/GenBank/DDBJ databases">
        <authorList>
            <person name="Xiong W."/>
            <person name="Schranz E."/>
        </authorList>
    </citation>
    <scope>NUCLEOTIDE SEQUENCE [LARGE SCALE GENOMIC DNA]</scope>
</reference>
<dbReference type="GO" id="GO:0047938">
    <property type="term" value="F:glucose-6-phosphate 1-epimerase activity"/>
    <property type="evidence" value="ECO:0007669"/>
    <property type="project" value="TreeGrafter"/>
</dbReference>
<dbReference type="Proteomes" id="UP001157418">
    <property type="component" value="Unassembled WGS sequence"/>
</dbReference>
<dbReference type="InterPro" id="IPR011013">
    <property type="entry name" value="Gal_mutarotase_sf_dom"/>
</dbReference>
<dbReference type="EMBL" id="CAKMRJ010005412">
    <property type="protein sequence ID" value="CAH1440848.1"/>
    <property type="molecule type" value="Genomic_DNA"/>
</dbReference>
<keyword evidence="2" id="KW-1185">Reference proteome</keyword>
<proteinExistence type="predicted"/>
<dbReference type="PANTHER" id="PTHR11122">
    <property type="entry name" value="APOSPORY-ASSOCIATED PROTEIN C-RELATED"/>
    <property type="match status" value="1"/>
</dbReference>
<dbReference type="InterPro" id="IPR008183">
    <property type="entry name" value="Aldose_1/G6P_1-epimerase"/>
</dbReference>
<dbReference type="GO" id="GO:0030246">
    <property type="term" value="F:carbohydrate binding"/>
    <property type="evidence" value="ECO:0007669"/>
    <property type="project" value="InterPro"/>
</dbReference>
<dbReference type="Pfam" id="PF01263">
    <property type="entry name" value="Aldose_epim"/>
    <property type="match status" value="1"/>
</dbReference>
<evidence type="ECO:0008006" key="3">
    <source>
        <dbReference type="Google" id="ProtNLM"/>
    </source>
</evidence>
<dbReference type="GO" id="GO:0005975">
    <property type="term" value="P:carbohydrate metabolic process"/>
    <property type="evidence" value="ECO:0007669"/>
    <property type="project" value="InterPro"/>
</dbReference>
<dbReference type="AlphaFoldDB" id="A0AAU9NSS6"/>
<comment type="caution">
    <text evidence="1">The sequence shown here is derived from an EMBL/GenBank/DDBJ whole genome shotgun (WGS) entry which is preliminary data.</text>
</comment>
<dbReference type="Gene3D" id="2.70.98.10">
    <property type="match status" value="1"/>
</dbReference>
<dbReference type="GO" id="GO:0005737">
    <property type="term" value="C:cytoplasm"/>
    <property type="evidence" value="ECO:0007669"/>
    <property type="project" value="TreeGrafter"/>
</dbReference>
<dbReference type="InterPro" id="IPR014718">
    <property type="entry name" value="GH-type_carb-bd"/>
</dbReference>
<organism evidence="1 2">
    <name type="scientific">Lactuca virosa</name>
    <dbReference type="NCBI Taxonomy" id="75947"/>
    <lineage>
        <taxon>Eukaryota</taxon>
        <taxon>Viridiplantae</taxon>
        <taxon>Streptophyta</taxon>
        <taxon>Embryophyta</taxon>
        <taxon>Tracheophyta</taxon>
        <taxon>Spermatophyta</taxon>
        <taxon>Magnoliopsida</taxon>
        <taxon>eudicotyledons</taxon>
        <taxon>Gunneridae</taxon>
        <taxon>Pentapetalae</taxon>
        <taxon>asterids</taxon>
        <taxon>campanulids</taxon>
        <taxon>Asterales</taxon>
        <taxon>Asteraceae</taxon>
        <taxon>Cichorioideae</taxon>
        <taxon>Cichorieae</taxon>
        <taxon>Lactucinae</taxon>
        <taxon>Lactuca</taxon>
    </lineage>
</organism>
<dbReference type="SUPFAM" id="SSF74650">
    <property type="entry name" value="Galactose mutarotase-like"/>
    <property type="match status" value="1"/>
</dbReference>
<evidence type="ECO:0000313" key="1">
    <source>
        <dbReference type="EMBL" id="CAH1440848.1"/>
    </source>
</evidence>
<sequence>MGTTTPVLHPDIRRGNQDQFGIIKLKQISQRIDFINRVYLRTPTKIAITDHEKKRTIVIRKDGLPDAGVWNPWDKKAKAMPDFGDDEYKHMLCVEAATVEYPITLKLGEEWKRRQQLLVVTSSYCSGKLDPHIVC</sequence>
<protein>
    <recommendedName>
        <fullName evidence="3">Glucose-6-phosphate 1-epimerase</fullName>
    </recommendedName>
</protein>
<dbReference type="PANTHER" id="PTHR11122:SF13">
    <property type="entry name" value="GLUCOSE-6-PHOSPHATE 1-EPIMERASE"/>
    <property type="match status" value="1"/>
</dbReference>
<accession>A0AAU9NSS6</accession>
<evidence type="ECO:0000313" key="2">
    <source>
        <dbReference type="Proteomes" id="UP001157418"/>
    </source>
</evidence>